<name>A0ACB9CBR5_9ASTR</name>
<reference evidence="1 2" key="2">
    <citation type="journal article" date="2022" name="Mol. Ecol. Resour.">
        <title>The genomes of chicory, endive, great burdock and yacon provide insights into Asteraceae paleo-polyploidization history and plant inulin production.</title>
        <authorList>
            <person name="Fan W."/>
            <person name="Wang S."/>
            <person name="Wang H."/>
            <person name="Wang A."/>
            <person name="Jiang F."/>
            <person name="Liu H."/>
            <person name="Zhao H."/>
            <person name="Xu D."/>
            <person name="Zhang Y."/>
        </authorList>
    </citation>
    <scope>NUCLEOTIDE SEQUENCE [LARGE SCALE GENOMIC DNA]</scope>
    <source>
        <strain evidence="2">cv. Yunnan</strain>
        <tissue evidence="1">Leaves</tissue>
    </source>
</reference>
<proteinExistence type="predicted"/>
<sequence>MEIMNLYKWIASSCGVAMVVVVAWTILKWVWVQPRRLERHLRLQGINGTSYKLLFGDTKEMRQMAKEANQNPIKIHDDIIPRVMPFVYQATKTYGNMFFTWFGPTPVVHVLDPGLAKDILSRINDFQKLRKSNPYVKIMFQGLIDYDGEKWFKHRKIINPAFHAHKFKYMAPAIHSSCTEMMDKWRNNYEEGRMIFELQKELITLVLEIIRHSVYVPGSRFLPTKKNKRIKEIDQHVKGSIREIINKRLMAMEGGQDDLLGILLESNQKETQQMSIEDVIEECKLFYFAGQETTSNLLVWSMILLSQHQCWQEQARDEVLHVFGRDKPDIEGLSRLKTVRLYPAVLSLYRITKEDTKLGKMSLPARTAITVPVVLLHHDHETWGHDANEFKPERFSEGVLKATKGQMSYFPFGWGPRICIGQNFAMMEAKIVLVMILQHFSFVLSPSYVHAPRSIITLQPQFGAHLIIKCVDP</sequence>
<keyword evidence="2" id="KW-1185">Reference proteome</keyword>
<comment type="caution">
    <text evidence="1">The sequence shown here is derived from an EMBL/GenBank/DDBJ whole genome shotgun (WGS) entry which is preliminary data.</text>
</comment>
<protein>
    <submittedName>
        <fullName evidence="1">Uncharacterized protein</fullName>
    </submittedName>
</protein>
<gene>
    <name evidence="1" type="ORF">L1987_62935</name>
</gene>
<dbReference type="Proteomes" id="UP001056120">
    <property type="component" value="Linkage Group LG21"/>
</dbReference>
<reference evidence="2" key="1">
    <citation type="journal article" date="2022" name="Mol. Ecol. Resour.">
        <title>The genomes of chicory, endive, great burdock and yacon provide insights into Asteraceae palaeo-polyploidization history and plant inulin production.</title>
        <authorList>
            <person name="Fan W."/>
            <person name="Wang S."/>
            <person name="Wang H."/>
            <person name="Wang A."/>
            <person name="Jiang F."/>
            <person name="Liu H."/>
            <person name="Zhao H."/>
            <person name="Xu D."/>
            <person name="Zhang Y."/>
        </authorList>
    </citation>
    <scope>NUCLEOTIDE SEQUENCE [LARGE SCALE GENOMIC DNA]</scope>
    <source>
        <strain evidence="2">cv. Yunnan</strain>
    </source>
</reference>
<dbReference type="EMBL" id="CM042038">
    <property type="protein sequence ID" value="KAI3731746.1"/>
    <property type="molecule type" value="Genomic_DNA"/>
</dbReference>
<accession>A0ACB9CBR5</accession>
<evidence type="ECO:0000313" key="1">
    <source>
        <dbReference type="EMBL" id="KAI3731746.1"/>
    </source>
</evidence>
<evidence type="ECO:0000313" key="2">
    <source>
        <dbReference type="Proteomes" id="UP001056120"/>
    </source>
</evidence>
<organism evidence="1 2">
    <name type="scientific">Smallanthus sonchifolius</name>
    <dbReference type="NCBI Taxonomy" id="185202"/>
    <lineage>
        <taxon>Eukaryota</taxon>
        <taxon>Viridiplantae</taxon>
        <taxon>Streptophyta</taxon>
        <taxon>Embryophyta</taxon>
        <taxon>Tracheophyta</taxon>
        <taxon>Spermatophyta</taxon>
        <taxon>Magnoliopsida</taxon>
        <taxon>eudicotyledons</taxon>
        <taxon>Gunneridae</taxon>
        <taxon>Pentapetalae</taxon>
        <taxon>asterids</taxon>
        <taxon>campanulids</taxon>
        <taxon>Asterales</taxon>
        <taxon>Asteraceae</taxon>
        <taxon>Asteroideae</taxon>
        <taxon>Heliantheae alliance</taxon>
        <taxon>Millerieae</taxon>
        <taxon>Smallanthus</taxon>
    </lineage>
</organism>